<protein>
    <submittedName>
        <fullName evidence="2">Uncharacterized protein LOC109705999 isoform X1</fullName>
    </submittedName>
</protein>
<dbReference type="PANTHER" id="PTHR34211">
    <property type="entry name" value="CALCINEURIN-LIKE METALLO-PHOSPHOESTERASE SUPERFAMILY PROTEIN"/>
    <property type="match status" value="1"/>
</dbReference>
<dbReference type="Proteomes" id="UP000515123">
    <property type="component" value="Unplaced"/>
</dbReference>
<gene>
    <name evidence="2" type="primary">LOC109705999</name>
</gene>
<evidence type="ECO:0000313" key="2">
    <source>
        <dbReference type="RefSeq" id="XP_020082400.1"/>
    </source>
</evidence>
<accession>A0A6P5EM22</accession>
<dbReference type="GeneID" id="109705999"/>
<name>A0A6P5EM22_ANACO</name>
<reference evidence="1" key="1">
    <citation type="journal article" date="2015" name="Nat. Genet.">
        <title>The pineapple genome and the evolution of CAM photosynthesis.</title>
        <authorList>
            <person name="Ming R."/>
            <person name="VanBuren R."/>
            <person name="Wai C.M."/>
            <person name="Tang H."/>
            <person name="Schatz M.C."/>
            <person name="Bowers J.E."/>
            <person name="Lyons E."/>
            <person name="Wang M.L."/>
            <person name="Chen J."/>
            <person name="Biggers E."/>
            <person name="Zhang J."/>
            <person name="Huang L."/>
            <person name="Zhang L."/>
            <person name="Miao W."/>
            <person name="Zhang J."/>
            <person name="Ye Z."/>
            <person name="Miao C."/>
            <person name="Lin Z."/>
            <person name="Wang H."/>
            <person name="Zhou H."/>
            <person name="Yim W.C."/>
            <person name="Priest H.D."/>
            <person name="Zheng C."/>
            <person name="Woodhouse M."/>
            <person name="Edger P.P."/>
            <person name="Guyot R."/>
            <person name="Guo H.B."/>
            <person name="Guo H."/>
            <person name="Zheng G."/>
            <person name="Singh R."/>
            <person name="Sharma A."/>
            <person name="Min X."/>
            <person name="Zheng Y."/>
            <person name="Lee H."/>
            <person name="Gurtowski J."/>
            <person name="Sedlazeck F.J."/>
            <person name="Harkess A."/>
            <person name="McKain M.R."/>
            <person name="Liao Z."/>
            <person name="Fang J."/>
            <person name="Liu J."/>
            <person name="Zhang X."/>
            <person name="Zhang Q."/>
            <person name="Hu W."/>
            <person name="Qin Y."/>
            <person name="Wang K."/>
            <person name="Chen L.Y."/>
            <person name="Shirley N."/>
            <person name="Lin Y.R."/>
            <person name="Liu L.Y."/>
            <person name="Hernandez A.G."/>
            <person name="Wright C.L."/>
            <person name="Bulone V."/>
            <person name="Tuskan G.A."/>
            <person name="Heath K."/>
            <person name="Zee F."/>
            <person name="Moore P.H."/>
            <person name="Sunkar R."/>
            <person name="Leebens-Mack J.H."/>
            <person name="Mockler T."/>
            <person name="Bennetzen J.L."/>
            <person name="Freeling M."/>
            <person name="Sankoff D."/>
            <person name="Paterson A.H."/>
            <person name="Zhu X."/>
            <person name="Yang X."/>
            <person name="Smith J.A."/>
            <person name="Cushman J.C."/>
            <person name="Paull R.E."/>
            <person name="Yu Q."/>
        </authorList>
    </citation>
    <scope>NUCLEOTIDE SEQUENCE [LARGE SCALE GENOMIC DNA]</scope>
    <source>
        <strain evidence="1">cv. F153</strain>
    </source>
</reference>
<dbReference type="AlphaFoldDB" id="A0A6P5EM22"/>
<organism evidence="1 2">
    <name type="scientific">Ananas comosus</name>
    <name type="common">Pineapple</name>
    <name type="synonym">Ananas ananas</name>
    <dbReference type="NCBI Taxonomy" id="4615"/>
    <lineage>
        <taxon>Eukaryota</taxon>
        <taxon>Viridiplantae</taxon>
        <taxon>Streptophyta</taxon>
        <taxon>Embryophyta</taxon>
        <taxon>Tracheophyta</taxon>
        <taxon>Spermatophyta</taxon>
        <taxon>Magnoliopsida</taxon>
        <taxon>Liliopsida</taxon>
        <taxon>Poales</taxon>
        <taxon>Bromeliaceae</taxon>
        <taxon>Bromelioideae</taxon>
        <taxon>Ananas</taxon>
    </lineage>
</organism>
<evidence type="ECO:0000313" key="1">
    <source>
        <dbReference type="Proteomes" id="UP000515123"/>
    </source>
</evidence>
<dbReference type="RefSeq" id="XP_020082400.1">
    <property type="nucleotide sequence ID" value="XM_020226811.1"/>
</dbReference>
<proteinExistence type="predicted"/>
<keyword evidence="1" id="KW-1185">Reference proteome</keyword>
<reference evidence="2" key="2">
    <citation type="submission" date="2025-08" db="UniProtKB">
        <authorList>
            <consortium name="RefSeq"/>
        </authorList>
    </citation>
    <scope>IDENTIFICATION</scope>
    <source>
        <tissue evidence="2">Leaf</tissue>
    </source>
</reference>
<dbReference type="OrthoDB" id="1737960at2759"/>
<sequence>MVKVHCMDLHGSFISSSKFSVDGSRLENEPFSLHHNFYHLPSFSYCFPHYISRALVLGHGFANGIKETRDTHYHPKLRIIAVIELSQERSTLIEETQIGFLSLCGTNKIEIYGYPSSLKCTSGRTKFVLPGLRRLVLLATTRSFLNGSSMGRQRLSDSTSLIMSSNDQLEYEKLKKQMKPDFLDMVPWYLRTSIDLFKTVFDLMVSVTLFVGRFDMRMMQAAMNEVPDESKISDLLYDHLQNRDKLCTIYFYNM</sequence>
<dbReference type="PANTHER" id="PTHR34211:SF3">
    <property type="entry name" value="CALCINEURIN-LIKE METALLO-PHOSPHOESTERASE SUPERFAMILY PROTEIN"/>
    <property type="match status" value="1"/>
</dbReference>